<keyword evidence="2" id="KW-1185">Reference proteome</keyword>
<protein>
    <recommendedName>
        <fullName evidence="3">Ankyrin</fullName>
    </recommendedName>
</protein>
<evidence type="ECO:0008006" key="3">
    <source>
        <dbReference type="Google" id="ProtNLM"/>
    </source>
</evidence>
<dbReference type="Proteomes" id="UP000294933">
    <property type="component" value="Unassembled WGS sequence"/>
</dbReference>
<evidence type="ECO:0000313" key="2">
    <source>
        <dbReference type="Proteomes" id="UP000294933"/>
    </source>
</evidence>
<name>A0A4Y7Q989_9AGAM</name>
<reference evidence="1 2" key="1">
    <citation type="submission" date="2018-06" db="EMBL/GenBank/DDBJ databases">
        <title>A transcriptomic atlas of mushroom development highlights an independent origin of complex multicellularity.</title>
        <authorList>
            <consortium name="DOE Joint Genome Institute"/>
            <person name="Krizsan K."/>
            <person name="Almasi E."/>
            <person name="Merenyi Z."/>
            <person name="Sahu N."/>
            <person name="Viragh M."/>
            <person name="Koszo T."/>
            <person name="Mondo S."/>
            <person name="Kiss B."/>
            <person name="Balint B."/>
            <person name="Kues U."/>
            <person name="Barry K."/>
            <person name="Hegedus J.C."/>
            <person name="Henrissat B."/>
            <person name="Johnson J."/>
            <person name="Lipzen A."/>
            <person name="Ohm R."/>
            <person name="Nagy I."/>
            <person name="Pangilinan J."/>
            <person name="Yan J."/>
            <person name="Xiong Y."/>
            <person name="Grigoriev I.V."/>
            <person name="Hibbett D.S."/>
            <person name="Nagy L.G."/>
        </authorList>
    </citation>
    <scope>NUCLEOTIDE SEQUENCE [LARGE SCALE GENOMIC DNA]</scope>
    <source>
        <strain evidence="1 2">SZMC22713</strain>
    </source>
</reference>
<evidence type="ECO:0000313" key="1">
    <source>
        <dbReference type="EMBL" id="TDL24227.1"/>
    </source>
</evidence>
<dbReference type="AlphaFoldDB" id="A0A4Y7Q989"/>
<dbReference type="EMBL" id="ML170167">
    <property type="protein sequence ID" value="TDL24227.1"/>
    <property type="molecule type" value="Genomic_DNA"/>
</dbReference>
<proteinExistence type="predicted"/>
<dbReference type="Gene3D" id="1.25.40.20">
    <property type="entry name" value="Ankyrin repeat-containing domain"/>
    <property type="match status" value="1"/>
</dbReference>
<dbReference type="InterPro" id="IPR036770">
    <property type="entry name" value="Ankyrin_rpt-contain_sf"/>
</dbReference>
<sequence>MIRLGANVDATDQLGVTSLFHAVVTLTAQDLDTGEPLLYPVPKSSNQHPSTGPMLKMVIALLIEQHAHVNVVWKNATCCTMLMRAKYKHWDLIEPLIAHGALEDLGSLNGLVLSKVEKKRISELLRTRPSKRPPRPCPCFSGRLLTDCHGKRPRPLPCHFICPCQSGSVYGSAARNEISLGWKFGMLSEEFLNRGAKICLCIFHCRRTMPHFYRGSERSTGSHYR</sequence>
<dbReference type="OrthoDB" id="432970at2759"/>
<organism evidence="1 2">
    <name type="scientific">Rickenella mellea</name>
    <dbReference type="NCBI Taxonomy" id="50990"/>
    <lineage>
        <taxon>Eukaryota</taxon>
        <taxon>Fungi</taxon>
        <taxon>Dikarya</taxon>
        <taxon>Basidiomycota</taxon>
        <taxon>Agaricomycotina</taxon>
        <taxon>Agaricomycetes</taxon>
        <taxon>Hymenochaetales</taxon>
        <taxon>Rickenellaceae</taxon>
        <taxon>Rickenella</taxon>
    </lineage>
</organism>
<dbReference type="VEuPathDB" id="FungiDB:BD410DRAFT_786330"/>
<accession>A0A4Y7Q989</accession>
<gene>
    <name evidence="1" type="ORF">BD410DRAFT_786330</name>
</gene>
<dbReference type="SUPFAM" id="SSF48403">
    <property type="entry name" value="Ankyrin repeat"/>
    <property type="match status" value="1"/>
</dbReference>